<dbReference type="GO" id="GO:0008168">
    <property type="term" value="F:methyltransferase activity"/>
    <property type="evidence" value="ECO:0007669"/>
    <property type="project" value="UniProtKB-KW"/>
</dbReference>
<name>A0A5N6B4G2_9ACTN</name>
<keyword evidence="2" id="KW-1185">Reference proteome</keyword>
<organism evidence="1 2">
    <name type="scientific">Microbispora catharanthi</name>
    <dbReference type="NCBI Taxonomy" id="1712871"/>
    <lineage>
        <taxon>Bacteria</taxon>
        <taxon>Bacillati</taxon>
        <taxon>Actinomycetota</taxon>
        <taxon>Actinomycetes</taxon>
        <taxon>Streptosporangiales</taxon>
        <taxon>Streptosporangiaceae</taxon>
        <taxon>Microbispora</taxon>
    </lineage>
</organism>
<comment type="caution">
    <text evidence="1">The sequence shown here is derived from an EMBL/GenBank/DDBJ whole genome shotgun (WGS) entry which is preliminary data.</text>
</comment>
<keyword evidence="1" id="KW-0808">Transferase</keyword>
<reference evidence="1 2" key="1">
    <citation type="submission" date="2019-10" db="EMBL/GenBank/DDBJ databases">
        <title>Nonomuraea sp. nov., isolated from Phyllanthus amarus.</title>
        <authorList>
            <person name="Klykleung N."/>
            <person name="Tanasupawat S."/>
        </authorList>
    </citation>
    <scope>NUCLEOTIDE SEQUENCE [LARGE SCALE GENOMIC DNA]</scope>
    <source>
        <strain evidence="1 2">CR1-09</strain>
    </source>
</reference>
<sequence length="243" mass="25659">MTYRHATVRDDYADLAGGAVLHSAPGFPAFPVRLASEMFQRAMELRGGGRATAWDPCCGSGYLLTVIGLLHRRRISAVLASDIDPAAVGLAERNLALLTRAGLAARAAHLAEQAERWGRASYTAAAEAAHRIATTLSADGGDVPNAVCQADVFDADRLRQILDGRPPDVVITDVPYGEQTSWHGPNSADGAAGMLNTLGSVLGENAVIAVAVRGRKAPRADRLRTCATFKIGTRTVALLRPQP</sequence>
<dbReference type="Proteomes" id="UP000313066">
    <property type="component" value="Unassembled WGS sequence"/>
</dbReference>
<keyword evidence="1" id="KW-0489">Methyltransferase</keyword>
<evidence type="ECO:0000313" key="2">
    <source>
        <dbReference type="Proteomes" id="UP000313066"/>
    </source>
</evidence>
<dbReference type="Pfam" id="PF11599">
    <property type="entry name" value="AviRa"/>
    <property type="match status" value="1"/>
</dbReference>
<dbReference type="Gene3D" id="1.10.287.540">
    <property type="entry name" value="Helix hairpin bin"/>
    <property type="match status" value="1"/>
</dbReference>
<gene>
    <name evidence="1" type="ORF">FH610_039975</name>
</gene>
<dbReference type="SUPFAM" id="SSF53335">
    <property type="entry name" value="S-adenosyl-L-methionine-dependent methyltransferases"/>
    <property type="match status" value="1"/>
</dbReference>
<dbReference type="InterPro" id="IPR024268">
    <property type="entry name" value="AviRa"/>
</dbReference>
<accession>A0A5N6B4G2</accession>
<evidence type="ECO:0000313" key="1">
    <source>
        <dbReference type="EMBL" id="KAB8175100.1"/>
    </source>
</evidence>
<dbReference type="EMBL" id="VDMA02000036">
    <property type="protein sequence ID" value="KAB8175100.1"/>
    <property type="molecule type" value="Genomic_DNA"/>
</dbReference>
<protein>
    <submittedName>
        <fullName evidence="1">rRNA methyltransferase</fullName>
    </submittedName>
</protein>
<dbReference type="AlphaFoldDB" id="A0A5N6B4G2"/>
<dbReference type="Gene3D" id="3.40.50.150">
    <property type="entry name" value="Vaccinia Virus protein VP39"/>
    <property type="match status" value="1"/>
</dbReference>
<proteinExistence type="predicted"/>
<dbReference type="GO" id="GO:0032259">
    <property type="term" value="P:methylation"/>
    <property type="evidence" value="ECO:0007669"/>
    <property type="project" value="UniProtKB-KW"/>
</dbReference>
<dbReference type="InterPro" id="IPR029063">
    <property type="entry name" value="SAM-dependent_MTases_sf"/>
</dbReference>
<dbReference type="RefSeq" id="WP_139580444.1">
    <property type="nucleotide sequence ID" value="NZ_VDMA02000036.1"/>
</dbReference>